<dbReference type="PROSITE" id="PS50943">
    <property type="entry name" value="HTH_CROC1"/>
    <property type="match status" value="1"/>
</dbReference>
<sequence>MFGGKYKGGLAPLCARKIKNLREKRQLTQKQLAELSGISESALRSYELGDRKPKKEVLEHIAKALRVRPEYLSTPEFGPKMEFFYALLENDELMGYTITEIDGRPAIVAGGMTAGITFSGFLRGWNEMKQKLDAKEITRGEYEDWKQTYDSGHWVNTPDGKSPWTRK</sequence>
<comment type="caution">
    <text evidence="3">The sequence shown here is derived from an EMBL/GenBank/DDBJ whole genome shotgun (WGS) entry which is preliminary data.</text>
</comment>
<evidence type="ECO:0000256" key="1">
    <source>
        <dbReference type="ARBA" id="ARBA00023125"/>
    </source>
</evidence>
<proteinExistence type="predicted"/>
<feature type="domain" description="HTH cro/C1-type" evidence="2">
    <location>
        <begin position="18"/>
        <end position="72"/>
    </location>
</feature>
<dbReference type="EMBL" id="JAIMFO010000005">
    <property type="protein sequence ID" value="MBY4797382.1"/>
    <property type="molecule type" value="Genomic_DNA"/>
</dbReference>
<dbReference type="PANTHER" id="PTHR46797:SF1">
    <property type="entry name" value="METHYLPHOSPHONATE SYNTHASE"/>
    <property type="match status" value="1"/>
</dbReference>
<keyword evidence="1" id="KW-0238">DNA-binding</keyword>
<gene>
    <name evidence="3" type="ORF">K6V98_03250</name>
</gene>
<dbReference type="InterPro" id="IPR010982">
    <property type="entry name" value="Lambda_DNA-bd_dom_sf"/>
</dbReference>
<dbReference type="InterPro" id="IPR001387">
    <property type="entry name" value="Cro/C1-type_HTH"/>
</dbReference>
<dbReference type="Proteomes" id="UP000700908">
    <property type="component" value="Unassembled WGS sequence"/>
</dbReference>
<accession>A0ABS7MJ37</accession>
<evidence type="ECO:0000259" key="2">
    <source>
        <dbReference type="PROSITE" id="PS50943"/>
    </source>
</evidence>
<dbReference type="PANTHER" id="PTHR46797">
    <property type="entry name" value="HTH-TYPE TRANSCRIPTIONAL REGULATOR"/>
    <property type="match status" value="1"/>
</dbReference>
<dbReference type="RefSeq" id="WP_222199106.1">
    <property type="nucleotide sequence ID" value="NZ_JAIMFO010000005.1"/>
</dbReference>
<organism evidence="3 4">
    <name type="scientific">Collinsella ureilytica</name>
    <dbReference type="NCBI Taxonomy" id="2869515"/>
    <lineage>
        <taxon>Bacteria</taxon>
        <taxon>Bacillati</taxon>
        <taxon>Actinomycetota</taxon>
        <taxon>Coriobacteriia</taxon>
        <taxon>Coriobacteriales</taxon>
        <taxon>Coriobacteriaceae</taxon>
        <taxon>Collinsella</taxon>
    </lineage>
</organism>
<dbReference type="CDD" id="cd00093">
    <property type="entry name" value="HTH_XRE"/>
    <property type="match status" value="1"/>
</dbReference>
<protein>
    <submittedName>
        <fullName evidence="3">Helix-turn-helix domain-containing protein</fullName>
    </submittedName>
</protein>
<evidence type="ECO:0000313" key="3">
    <source>
        <dbReference type="EMBL" id="MBY4797382.1"/>
    </source>
</evidence>
<dbReference type="SMART" id="SM00530">
    <property type="entry name" value="HTH_XRE"/>
    <property type="match status" value="1"/>
</dbReference>
<dbReference type="SUPFAM" id="SSF47413">
    <property type="entry name" value="lambda repressor-like DNA-binding domains"/>
    <property type="match status" value="1"/>
</dbReference>
<keyword evidence="4" id="KW-1185">Reference proteome</keyword>
<evidence type="ECO:0000313" key="4">
    <source>
        <dbReference type="Proteomes" id="UP000700908"/>
    </source>
</evidence>
<dbReference type="Gene3D" id="1.10.260.40">
    <property type="entry name" value="lambda repressor-like DNA-binding domains"/>
    <property type="match status" value="1"/>
</dbReference>
<reference evidence="3 4" key="1">
    <citation type="submission" date="2021-08" db="EMBL/GenBank/DDBJ databases">
        <title>Collinsella faecalis sp. nov. isolated from swine faeces.</title>
        <authorList>
            <person name="Oh B.S."/>
            <person name="Lee J.H."/>
        </authorList>
    </citation>
    <scope>NUCLEOTIDE SEQUENCE [LARGE SCALE GENOMIC DNA]</scope>
    <source>
        <strain evidence="3 4">AGMB00827</strain>
    </source>
</reference>
<name>A0ABS7MJ37_9ACTN</name>
<dbReference type="Pfam" id="PF01381">
    <property type="entry name" value="HTH_3"/>
    <property type="match status" value="1"/>
</dbReference>
<dbReference type="InterPro" id="IPR050807">
    <property type="entry name" value="TransReg_Diox_bact_type"/>
</dbReference>